<dbReference type="RefSeq" id="XP_014672737.1">
    <property type="nucleotide sequence ID" value="XM_014817251.1"/>
</dbReference>
<dbReference type="Proteomes" id="UP000695022">
    <property type="component" value="Unplaced"/>
</dbReference>
<feature type="compositionally biased region" description="Basic residues" evidence="2">
    <location>
        <begin position="90"/>
        <end position="100"/>
    </location>
</feature>
<feature type="compositionally biased region" description="Basic and acidic residues" evidence="2">
    <location>
        <begin position="138"/>
        <end position="150"/>
    </location>
</feature>
<evidence type="ECO:0000256" key="1">
    <source>
        <dbReference type="PROSITE-ProRule" id="PRU00176"/>
    </source>
</evidence>
<dbReference type="PANTHER" id="PTHR48036">
    <property type="entry name" value="SPLICING FACTOR (PAD-1), PUTATIVE (AFU_ORTHOLOGUE AFUA_1G15810)-RELATED"/>
    <property type="match status" value="1"/>
</dbReference>
<dbReference type="InterPro" id="IPR006509">
    <property type="entry name" value="RBM39_SF"/>
</dbReference>
<dbReference type="CDD" id="cd12283">
    <property type="entry name" value="RRM1_RBM39_like"/>
    <property type="match status" value="1"/>
</dbReference>
<protein>
    <submittedName>
        <fullName evidence="5">LOW QUALITY PROTEIN: RNA-binding protein 39-like</fullName>
    </submittedName>
</protein>
<accession>A0ABM1EKL6</accession>
<feature type="compositionally biased region" description="Basic and acidic residues" evidence="2">
    <location>
        <begin position="14"/>
        <end position="32"/>
    </location>
</feature>
<dbReference type="InterPro" id="IPR000504">
    <property type="entry name" value="RRM_dom"/>
</dbReference>
<dbReference type="InterPro" id="IPR012677">
    <property type="entry name" value="Nucleotide-bd_a/b_plait_sf"/>
</dbReference>
<feature type="domain" description="RRM" evidence="3">
    <location>
        <begin position="153"/>
        <end position="230"/>
    </location>
</feature>
<name>A0ABM1EKL6_PRICU</name>
<sequence>MADDLDVEAMLEAPYKKEDDVKAQNGEAEHSEIKKKKKKRSRSRERDTHRDRDRDRGSDRRDRDRDRDADRSRNRGGGDRHGRGRDSFRGGRRRSRSPRRRGGDHDRFRGRDSGRHGRSDSKSPGRGGKGDNLPGSFKRRDGPELTPEERDQRTVFCMQLAGRCRERDLEEFFSSVGQVRDVRLIVDNKTRRSKGIAYIEFVDPESVPLAMGLNGQKLLGVPIIIQPSQAEKNRAAQSTTPGVAQRGNVGPMKLYVGSLHFNITEDMLKGIFEPFGKIDHIRLMMDSETGRARGYGFVTVSKMVTAAYVPLLNYHNLFPDSMTSTQMMMR</sequence>
<feature type="compositionally biased region" description="Basic and acidic residues" evidence="2">
    <location>
        <begin position="101"/>
        <end position="123"/>
    </location>
</feature>
<evidence type="ECO:0000313" key="4">
    <source>
        <dbReference type="Proteomes" id="UP000695022"/>
    </source>
</evidence>
<proteinExistence type="predicted"/>
<dbReference type="Pfam" id="PF00076">
    <property type="entry name" value="RRM_1"/>
    <property type="match status" value="2"/>
</dbReference>
<dbReference type="Gene3D" id="3.30.70.330">
    <property type="match status" value="2"/>
</dbReference>
<evidence type="ECO:0000313" key="5">
    <source>
        <dbReference type="RefSeq" id="XP_014672737.1"/>
    </source>
</evidence>
<dbReference type="InterPro" id="IPR035979">
    <property type="entry name" value="RBD_domain_sf"/>
</dbReference>
<evidence type="ECO:0000256" key="2">
    <source>
        <dbReference type="SAM" id="MobiDB-lite"/>
    </source>
</evidence>
<keyword evidence="4" id="KW-1185">Reference proteome</keyword>
<reference evidence="5" key="1">
    <citation type="submission" date="2025-08" db="UniProtKB">
        <authorList>
            <consortium name="RefSeq"/>
        </authorList>
    </citation>
    <scope>IDENTIFICATION</scope>
</reference>
<feature type="compositionally biased region" description="Basic and acidic residues" evidence="2">
    <location>
        <begin position="44"/>
        <end position="89"/>
    </location>
</feature>
<dbReference type="SMART" id="SM00360">
    <property type="entry name" value="RRM"/>
    <property type="match status" value="2"/>
</dbReference>
<feature type="compositionally biased region" description="Basic residues" evidence="2">
    <location>
        <begin position="33"/>
        <end position="43"/>
    </location>
</feature>
<feature type="region of interest" description="Disordered" evidence="2">
    <location>
        <begin position="1"/>
        <end position="150"/>
    </location>
</feature>
<dbReference type="SUPFAM" id="SSF54928">
    <property type="entry name" value="RNA-binding domain, RBD"/>
    <property type="match status" value="2"/>
</dbReference>
<gene>
    <name evidence="5" type="primary">LOC106813183</name>
</gene>
<evidence type="ECO:0000259" key="3">
    <source>
        <dbReference type="PROSITE" id="PS50102"/>
    </source>
</evidence>
<dbReference type="GeneID" id="106813183"/>
<dbReference type="NCBIfam" id="TIGR01622">
    <property type="entry name" value="SF-CC1"/>
    <property type="match status" value="1"/>
</dbReference>
<dbReference type="PROSITE" id="PS50102">
    <property type="entry name" value="RRM"/>
    <property type="match status" value="2"/>
</dbReference>
<feature type="domain" description="RRM" evidence="3">
    <location>
        <begin position="252"/>
        <end position="330"/>
    </location>
</feature>
<keyword evidence="1" id="KW-0694">RNA-binding</keyword>
<organism evidence="4 5">
    <name type="scientific">Priapulus caudatus</name>
    <name type="common">Priapulid worm</name>
    <dbReference type="NCBI Taxonomy" id="37621"/>
    <lineage>
        <taxon>Eukaryota</taxon>
        <taxon>Metazoa</taxon>
        <taxon>Ecdysozoa</taxon>
        <taxon>Scalidophora</taxon>
        <taxon>Priapulida</taxon>
        <taxon>Priapulimorpha</taxon>
        <taxon>Priapulimorphida</taxon>
        <taxon>Priapulidae</taxon>
        <taxon>Priapulus</taxon>
    </lineage>
</organism>